<keyword evidence="5" id="KW-0560">Oxidoreductase</keyword>
<evidence type="ECO:0000256" key="1">
    <source>
        <dbReference type="ARBA" id="ARBA00001974"/>
    </source>
</evidence>
<keyword evidence="12" id="KW-1185">Reference proteome</keyword>
<evidence type="ECO:0008006" key="13">
    <source>
        <dbReference type="Google" id="ProtNLM"/>
    </source>
</evidence>
<keyword evidence="4" id="KW-0274">FAD</keyword>
<evidence type="ECO:0000256" key="5">
    <source>
        <dbReference type="ARBA" id="ARBA00023002"/>
    </source>
</evidence>
<evidence type="ECO:0000256" key="8">
    <source>
        <dbReference type="SAM" id="SignalP"/>
    </source>
</evidence>
<dbReference type="EMBL" id="JAODAN010000007">
    <property type="protein sequence ID" value="KAK1923150.1"/>
    <property type="molecule type" value="Genomic_DNA"/>
</dbReference>
<keyword evidence="8" id="KW-0732">Signal</keyword>
<feature type="domain" description="Glucose-methanol-choline oxidoreductase C-terminal" evidence="10">
    <location>
        <begin position="524"/>
        <end position="657"/>
    </location>
</feature>
<feature type="region of interest" description="Disordered" evidence="6">
    <location>
        <begin position="27"/>
        <end position="51"/>
    </location>
</feature>
<reference evidence="11" key="1">
    <citation type="submission" date="2023-02" db="EMBL/GenBank/DDBJ databases">
        <title>Identification and recombinant expression of a fungal hydrolase from Papiliotrema laurentii that hydrolyzes apple cutin and clears colloidal polyester polyurethane.</title>
        <authorList>
            <consortium name="DOE Joint Genome Institute"/>
            <person name="Roman V.A."/>
            <person name="Bojanowski C."/>
            <person name="Crable B.R."/>
            <person name="Wagner D.N."/>
            <person name="Hung C.S."/>
            <person name="Nadeau L.J."/>
            <person name="Schratz L."/>
            <person name="Haridas S."/>
            <person name="Pangilinan J."/>
            <person name="Lipzen A."/>
            <person name="Na H."/>
            <person name="Yan M."/>
            <person name="Ng V."/>
            <person name="Grigoriev I.V."/>
            <person name="Spatafora J.W."/>
            <person name="Barlow D."/>
            <person name="Biffinger J."/>
            <person name="Kelley-Loughnane N."/>
            <person name="Varaljay V.A."/>
            <person name="Crookes-Goodson W.J."/>
        </authorList>
    </citation>
    <scope>NUCLEOTIDE SEQUENCE</scope>
    <source>
        <strain evidence="11">5307AH</strain>
    </source>
</reference>
<evidence type="ECO:0000256" key="3">
    <source>
        <dbReference type="ARBA" id="ARBA00022630"/>
    </source>
</evidence>
<proteinExistence type="inferred from homology"/>
<evidence type="ECO:0000256" key="4">
    <source>
        <dbReference type="ARBA" id="ARBA00022827"/>
    </source>
</evidence>
<dbReference type="Gene3D" id="3.30.560.10">
    <property type="entry name" value="Glucose Oxidase, domain 3"/>
    <property type="match status" value="1"/>
</dbReference>
<dbReference type="InterPro" id="IPR012132">
    <property type="entry name" value="GMC_OxRdtase"/>
</dbReference>
<comment type="similarity">
    <text evidence="2">Belongs to the GMC oxidoreductase family.</text>
</comment>
<protein>
    <recommendedName>
        <fullName evidence="13">Glucose oxidase</fullName>
    </recommendedName>
</protein>
<dbReference type="SUPFAM" id="SSF51905">
    <property type="entry name" value="FAD/NAD(P)-binding domain"/>
    <property type="match status" value="1"/>
</dbReference>
<keyword evidence="3" id="KW-0285">Flavoprotein</keyword>
<dbReference type="PANTHER" id="PTHR11552:SF218">
    <property type="entry name" value="GLUCOSE-METHANOL-CHOLINE OXIDOREDUCTASE N-TERMINAL DOMAIN-CONTAINING PROTEIN"/>
    <property type="match status" value="1"/>
</dbReference>
<dbReference type="InterPro" id="IPR007867">
    <property type="entry name" value="GMC_OxRtase_C"/>
</dbReference>
<dbReference type="Proteomes" id="UP001182556">
    <property type="component" value="Unassembled WGS sequence"/>
</dbReference>
<comment type="cofactor">
    <cofactor evidence="1">
        <name>FAD</name>
        <dbReference type="ChEBI" id="CHEBI:57692"/>
    </cofactor>
</comment>
<evidence type="ECO:0000313" key="11">
    <source>
        <dbReference type="EMBL" id="KAK1923150.1"/>
    </source>
</evidence>
<dbReference type="InterPro" id="IPR036188">
    <property type="entry name" value="FAD/NAD-bd_sf"/>
</dbReference>
<dbReference type="InterPro" id="IPR027424">
    <property type="entry name" value="Glucose_Oxidase_domain_2"/>
</dbReference>
<dbReference type="Pfam" id="PF05199">
    <property type="entry name" value="GMC_oxred_C"/>
    <property type="match status" value="1"/>
</dbReference>
<sequence length="870" mass="92367">MSLRSLLALTLLGFGAVADAKMEWRKRSPEADRSDLGEKDEPYPHNLHNPHRNLLKRSITANAQDAASKSFDFIIAGGGVAGLAMASRLSEWSNVTVLVIEAGGDGSEHEDAINIPGYSYLNSLGGSDYDWAYKTTDQVDALGGTRSWPRGKGLGGSGATNGLFWCRGGKEDYDAWQTLNPDGEQTWNWDEMQKYINKAETFNPPTAAQTEQFQIAYNESVRGTDGPIQAGYSAYIYDAVANWVPTWVALGLPAHDLADGSTRGVTLTSSTINPVNQTRSDSKAGYIDPLPPRSNLVILTGQQVTSVIFNGSTNANGDKIASGVTFQASRGATSYSVQANREVILSGGTVGSAQILQLSGVGPASKLSALGINSVLDLPVGYNLQDHVSYSMYWSSPTNVTTWAGLQNSPELQASELVKYRDSATGMWTYINEAVGYPAMSDLLSASDLTAYINSVSTGMAQQVTDMTSWQNLPSNVASGLSAQYSIMRDRLSTDLGQLEIIMTMLGNAGAQNQLGIQVALQHPWSRGSIFINSTDPFSYPAINPDYFGVGYDINIMSYGSAFARQLAATAPLSSVMTTEVLPGAGIIGEALDNYTKINSGTEYHPLGTCSMLPQDKGGVVDTNLVVYGSANLRVVDASIMPLQVSAHLMASTYGIAEKAADIIKQKYWKVEAVTPSNSASSQETASETTAVVGQATDSAVTDKNNLAASTSGLSSGAKIGVGVGVGVGAAVLLAALLFFCCMRRRKQSPGGKGGWYEPGPTHDAADTPGLYKQGGDDSSYPMAPFAATPHQPFAHSRSESMATMATADLAAHAPVKSESGFGLSDHAQAQAPYRDLSPGHERGGYAMAGYHPSAEADYPRQQTYRPVNY</sequence>
<dbReference type="Pfam" id="PF00732">
    <property type="entry name" value="GMC_oxred_N"/>
    <property type="match status" value="1"/>
</dbReference>
<dbReference type="Gene3D" id="3.50.50.60">
    <property type="entry name" value="FAD/NAD(P)-binding domain"/>
    <property type="match status" value="1"/>
</dbReference>
<name>A0AAD9CWZ0_PAPLA</name>
<keyword evidence="7" id="KW-0472">Membrane</keyword>
<feature type="compositionally biased region" description="Basic and acidic residues" evidence="6">
    <location>
        <begin position="27"/>
        <end position="43"/>
    </location>
</feature>
<dbReference type="GO" id="GO:0050660">
    <property type="term" value="F:flavin adenine dinucleotide binding"/>
    <property type="evidence" value="ECO:0007669"/>
    <property type="project" value="InterPro"/>
</dbReference>
<accession>A0AAD9CWZ0</accession>
<dbReference type="AlphaFoldDB" id="A0AAD9CWZ0"/>
<dbReference type="InterPro" id="IPR000172">
    <property type="entry name" value="GMC_OxRdtase_N"/>
</dbReference>
<evidence type="ECO:0000259" key="9">
    <source>
        <dbReference type="Pfam" id="PF00732"/>
    </source>
</evidence>
<feature type="compositionally biased region" description="Polar residues" evidence="6">
    <location>
        <begin position="861"/>
        <end position="870"/>
    </location>
</feature>
<feature type="region of interest" description="Disordered" evidence="6">
    <location>
        <begin position="834"/>
        <end position="870"/>
    </location>
</feature>
<evidence type="ECO:0000256" key="2">
    <source>
        <dbReference type="ARBA" id="ARBA00010790"/>
    </source>
</evidence>
<dbReference type="GO" id="GO:0016614">
    <property type="term" value="F:oxidoreductase activity, acting on CH-OH group of donors"/>
    <property type="evidence" value="ECO:0007669"/>
    <property type="project" value="InterPro"/>
</dbReference>
<keyword evidence="7" id="KW-0812">Transmembrane</keyword>
<evidence type="ECO:0000256" key="7">
    <source>
        <dbReference type="SAM" id="Phobius"/>
    </source>
</evidence>
<gene>
    <name evidence="11" type="ORF">DB88DRAFT_493978</name>
</gene>
<feature type="transmembrane region" description="Helical" evidence="7">
    <location>
        <begin position="720"/>
        <end position="743"/>
    </location>
</feature>
<feature type="signal peptide" evidence="8">
    <location>
        <begin position="1"/>
        <end position="20"/>
    </location>
</feature>
<dbReference type="Gene3D" id="4.10.450.10">
    <property type="entry name" value="Glucose Oxidase, domain 2"/>
    <property type="match status" value="1"/>
</dbReference>
<feature type="domain" description="Glucose-methanol-choline oxidoreductase N-terminal" evidence="9">
    <location>
        <begin position="71"/>
        <end position="388"/>
    </location>
</feature>
<evidence type="ECO:0000313" key="12">
    <source>
        <dbReference type="Proteomes" id="UP001182556"/>
    </source>
</evidence>
<keyword evidence="7" id="KW-1133">Transmembrane helix</keyword>
<dbReference type="PANTHER" id="PTHR11552">
    <property type="entry name" value="GLUCOSE-METHANOL-CHOLINE GMC OXIDOREDUCTASE"/>
    <property type="match status" value="1"/>
</dbReference>
<feature type="chain" id="PRO_5042129372" description="Glucose oxidase" evidence="8">
    <location>
        <begin position="21"/>
        <end position="870"/>
    </location>
</feature>
<evidence type="ECO:0000256" key="6">
    <source>
        <dbReference type="SAM" id="MobiDB-lite"/>
    </source>
</evidence>
<evidence type="ECO:0000259" key="10">
    <source>
        <dbReference type="Pfam" id="PF05199"/>
    </source>
</evidence>
<organism evidence="11 12">
    <name type="scientific">Papiliotrema laurentii</name>
    <name type="common">Cryptococcus laurentii</name>
    <dbReference type="NCBI Taxonomy" id="5418"/>
    <lineage>
        <taxon>Eukaryota</taxon>
        <taxon>Fungi</taxon>
        <taxon>Dikarya</taxon>
        <taxon>Basidiomycota</taxon>
        <taxon>Agaricomycotina</taxon>
        <taxon>Tremellomycetes</taxon>
        <taxon>Tremellales</taxon>
        <taxon>Rhynchogastremaceae</taxon>
        <taxon>Papiliotrema</taxon>
    </lineage>
</organism>
<comment type="caution">
    <text evidence="11">The sequence shown here is derived from an EMBL/GenBank/DDBJ whole genome shotgun (WGS) entry which is preliminary data.</text>
</comment>
<dbReference type="SUPFAM" id="SSF54373">
    <property type="entry name" value="FAD-linked reductases, C-terminal domain"/>
    <property type="match status" value="1"/>
</dbReference>